<evidence type="ECO:0000256" key="1">
    <source>
        <dbReference type="SAM" id="Phobius"/>
    </source>
</evidence>
<dbReference type="PANTHER" id="PTHR31170:SF25">
    <property type="entry name" value="BNAA09G04570D PROTEIN"/>
    <property type="match status" value="1"/>
</dbReference>
<keyword evidence="3" id="KW-1185">Reference proteome</keyword>
<dbReference type="EMBL" id="JAEFBK010000010">
    <property type="protein sequence ID" value="KAG7560299.1"/>
    <property type="molecule type" value="Genomic_DNA"/>
</dbReference>
<protein>
    <submittedName>
        <fullName evidence="2">Uncharacterized protein</fullName>
    </submittedName>
</protein>
<proteinExistence type="predicted"/>
<dbReference type="PANTHER" id="PTHR31170">
    <property type="entry name" value="BNAC04G53230D PROTEIN"/>
    <property type="match status" value="1"/>
</dbReference>
<organism evidence="2 3">
    <name type="scientific">Arabidopsis thaliana x Arabidopsis arenosa</name>
    <dbReference type="NCBI Taxonomy" id="1240361"/>
    <lineage>
        <taxon>Eukaryota</taxon>
        <taxon>Viridiplantae</taxon>
        <taxon>Streptophyta</taxon>
        <taxon>Embryophyta</taxon>
        <taxon>Tracheophyta</taxon>
        <taxon>Spermatophyta</taxon>
        <taxon>Magnoliopsida</taxon>
        <taxon>eudicotyledons</taxon>
        <taxon>Gunneridae</taxon>
        <taxon>Pentapetalae</taxon>
        <taxon>rosids</taxon>
        <taxon>malvids</taxon>
        <taxon>Brassicales</taxon>
        <taxon>Brassicaceae</taxon>
        <taxon>Camelineae</taxon>
        <taxon>Arabidopsis</taxon>
    </lineage>
</organism>
<evidence type="ECO:0000313" key="3">
    <source>
        <dbReference type="Proteomes" id="UP000694240"/>
    </source>
</evidence>
<accession>A0A8T1ZMJ4</accession>
<gene>
    <name evidence="2" type="ORF">ISN45_Aa05g018400</name>
</gene>
<reference evidence="2 3" key="1">
    <citation type="submission" date="2020-12" db="EMBL/GenBank/DDBJ databases">
        <title>Concerted genomic and epigenomic changes stabilize Arabidopsis allopolyploids.</title>
        <authorList>
            <person name="Chen Z."/>
        </authorList>
    </citation>
    <scope>NUCLEOTIDE SEQUENCE [LARGE SCALE GENOMIC DNA]</scope>
    <source>
        <strain evidence="2">Allo738</strain>
        <tissue evidence="2">Leaf</tissue>
    </source>
</reference>
<dbReference type="Proteomes" id="UP000694240">
    <property type="component" value="Chromosome 10"/>
</dbReference>
<name>A0A8T1ZMJ4_9BRAS</name>
<dbReference type="AlphaFoldDB" id="A0A8T1ZMJ4"/>
<keyword evidence="1" id="KW-0812">Transmembrane</keyword>
<keyword evidence="1" id="KW-1133">Transmembrane helix</keyword>
<dbReference type="Pfam" id="PF03140">
    <property type="entry name" value="DUF247"/>
    <property type="match status" value="2"/>
</dbReference>
<dbReference type="InterPro" id="IPR004158">
    <property type="entry name" value="DUF247_pln"/>
</dbReference>
<evidence type="ECO:0000313" key="2">
    <source>
        <dbReference type="EMBL" id="KAG7560299.1"/>
    </source>
</evidence>
<comment type="caution">
    <text evidence="2">The sequence shown here is derived from an EMBL/GenBank/DDBJ whole genome shotgun (WGS) entry which is preliminary data.</text>
</comment>
<sequence>MVNISTVPPPPPPPPIFQLTGYHVRKGRSHDKDSYLRKLENQNHDSESVDHDQKITRSYQDQNLHNHEHTRSKSGTNEVIVECETTRENWVISIREKLEQANRDDDRTSRGKLCIYKVPHYLHGNENKSYFPQTVSIGPYHHEEKQTLSMECHKWRAVNKVLKRLDQGIEVFIDAMTELEEKARACYEGPISLTSNQFTEMLVLDGIFVLEFLRGVSEGFSKLGYERNDPVFAIRGSMHSIQRDMIMMENQLPLFVLNRLLELQARKYIPTGLVAQLAVRFFNPLMPTAETLDARHVSVNPSADHLGDLHCLDVFRRSLLFPKLEPRSLGKTWSWRSRVADKRLQQMIPNVTELRDAGFQFRIRKTDRFWDIKFNNGYLEIPSLLIHDDMLSWYLLTLKIREKLETQNQESESVNQDQDLLCLPEIRSDQDQNNHNLEQTRSEPGKIDVIKESPKDSRDDWVISITDKLEQAHRDDDTTLWGKLCIYRVPYYLQENDNKSYFPQTVSLGPYHHGKKRLRSMDRHKWRAVSRVLKRTNQGIKMYIDAMRELEEKARACYEGPLSLNSNEFIEMLVLDGCFVLELFRGAVEGFTELGYARNDPVFAMRGSMHSIQRDMVMLENQLPLFVLNRLLELQLGTRNQTGLVAQLAVRFFDPLMPTDEPLTKSGQSKLENSLARDKAFDPFADMGELHCLDVFRRSLLRSSPKPEPRLTRKRWSRNTRVADKRRQQLIHCVTELREAGIKFRRRKTDRFWDIQFKNGYLEIPRLLIHDGTKSLFLNLIAFEQCHIDSSNDITSYIIFMDNLIDSHEDVSYLHYCGIIEHWLGSDSEVADLFNRLCQEVVFDTEDSYLSRLSIEVNRYYDHKWNAWRATLKHKYFNNPWAIVSFCAAVILLVLTFSQSFYAVYAYYKPPS</sequence>
<feature type="transmembrane region" description="Helical" evidence="1">
    <location>
        <begin position="881"/>
        <end position="908"/>
    </location>
</feature>
<keyword evidence="1" id="KW-0472">Membrane</keyword>